<dbReference type="RefSeq" id="WP_345724569.1">
    <property type="nucleotide sequence ID" value="NZ_BAABRU010000028.1"/>
</dbReference>
<feature type="compositionally biased region" description="Pro residues" evidence="1">
    <location>
        <begin position="1"/>
        <end position="25"/>
    </location>
</feature>
<dbReference type="Proteomes" id="UP001428290">
    <property type="component" value="Unassembled WGS sequence"/>
</dbReference>
<dbReference type="EMBL" id="BAABRU010000028">
    <property type="protein sequence ID" value="GAA5530980.1"/>
    <property type="molecule type" value="Genomic_DNA"/>
</dbReference>
<feature type="region of interest" description="Disordered" evidence="1">
    <location>
        <begin position="1"/>
        <end position="26"/>
    </location>
</feature>
<evidence type="ECO:0000256" key="1">
    <source>
        <dbReference type="SAM" id="MobiDB-lite"/>
    </source>
</evidence>
<name>A0ABP9X8V9_9CHLR</name>
<gene>
    <name evidence="2" type="ORF">Hgul01_04804</name>
</gene>
<comment type="caution">
    <text evidence="2">The sequence shown here is derived from an EMBL/GenBank/DDBJ whole genome shotgun (WGS) entry which is preliminary data.</text>
</comment>
<reference evidence="2 3" key="1">
    <citation type="submission" date="2024-02" db="EMBL/GenBank/DDBJ databases">
        <title>Herpetosiphon gulosus NBRC 112829.</title>
        <authorList>
            <person name="Ichikawa N."/>
            <person name="Katano-Makiyama Y."/>
            <person name="Hidaka K."/>
        </authorList>
    </citation>
    <scope>NUCLEOTIDE SEQUENCE [LARGE SCALE GENOMIC DNA]</scope>
    <source>
        <strain evidence="2 3">NBRC 112829</strain>
    </source>
</reference>
<sequence length="45" mass="4762">MDAPTPIPPISAIPPWDDPVPPPVTPDRRAVMALVVSEEGASQDE</sequence>
<proteinExistence type="predicted"/>
<evidence type="ECO:0000313" key="2">
    <source>
        <dbReference type="EMBL" id="GAA5530980.1"/>
    </source>
</evidence>
<keyword evidence="3" id="KW-1185">Reference proteome</keyword>
<evidence type="ECO:0000313" key="3">
    <source>
        <dbReference type="Proteomes" id="UP001428290"/>
    </source>
</evidence>
<protein>
    <submittedName>
        <fullName evidence="2">Uncharacterized protein</fullName>
    </submittedName>
</protein>
<accession>A0ABP9X8V9</accession>
<organism evidence="2 3">
    <name type="scientific">Herpetosiphon gulosus</name>
    <dbReference type="NCBI Taxonomy" id="1973496"/>
    <lineage>
        <taxon>Bacteria</taxon>
        <taxon>Bacillati</taxon>
        <taxon>Chloroflexota</taxon>
        <taxon>Chloroflexia</taxon>
        <taxon>Herpetosiphonales</taxon>
        <taxon>Herpetosiphonaceae</taxon>
        <taxon>Herpetosiphon</taxon>
    </lineage>
</organism>